<dbReference type="Pfam" id="PF03633">
    <property type="entry name" value="Glyco_hydro_65C"/>
    <property type="match status" value="1"/>
</dbReference>
<dbReference type="STRING" id="1423815.FC27_GL001246"/>
<evidence type="ECO:0000313" key="3">
    <source>
        <dbReference type="EMBL" id="KRL65811.1"/>
    </source>
</evidence>
<organism evidence="3 4">
    <name type="scientific">Companilactobacillus versmoldensis DSM 14857 = KCTC 3814</name>
    <dbReference type="NCBI Taxonomy" id="1423815"/>
    <lineage>
        <taxon>Bacteria</taxon>
        <taxon>Bacillati</taxon>
        <taxon>Bacillota</taxon>
        <taxon>Bacilli</taxon>
        <taxon>Lactobacillales</taxon>
        <taxon>Lactobacillaceae</taxon>
        <taxon>Companilactobacillus</taxon>
    </lineage>
</organism>
<dbReference type="Pfam" id="PF03632">
    <property type="entry name" value="Glyco_hydro_65m"/>
    <property type="match status" value="1"/>
</dbReference>
<dbReference type="AlphaFoldDB" id="A0A0R1SIW4"/>
<keyword evidence="4" id="KW-1185">Reference proteome</keyword>
<dbReference type="InterPro" id="IPR005195">
    <property type="entry name" value="Glyco_hydro_65_M"/>
</dbReference>
<gene>
    <name evidence="3" type="ORF">FC27_GL001246</name>
</gene>
<dbReference type="EMBL" id="AZFA01000026">
    <property type="protein sequence ID" value="KRL65811.1"/>
    <property type="molecule type" value="Genomic_DNA"/>
</dbReference>
<dbReference type="GO" id="GO:0005975">
    <property type="term" value="P:carbohydrate metabolic process"/>
    <property type="evidence" value="ECO:0007669"/>
    <property type="project" value="InterPro"/>
</dbReference>
<dbReference type="PANTHER" id="PTHR11051">
    <property type="entry name" value="GLYCOSYL HYDROLASE-RELATED"/>
    <property type="match status" value="1"/>
</dbReference>
<dbReference type="InterPro" id="IPR005194">
    <property type="entry name" value="Glyco_hydro_65_C"/>
</dbReference>
<dbReference type="SUPFAM" id="SSF48208">
    <property type="entry name" value="Six-hairpin glycosidases"/>
    <property type="match status" value="1"/>
</dbReference>
<feature type="domain" description="Glycoside hydrolase family 65 central catalytic" evidence="1">
    <location>
        <begin position="2"/>
        <end position="192"/>
    </location>
</feature>
<dbReference type="Gene3D" id="2.60.420.10">
    <property type="entry name" value="Maltose phosphorylase, domain 3"/>
    <property type="match status" value="1"/>
</dbReference>
<proteinExistence type="predicted"/>
<dbReference type="Gene3D" id="1.50.10.10">
    <property type="match status" value="1"/>
</dbReference>
<evidence type="ECO:0000313" key="4">
    <source>
        <dbReference type="Proteomes" id="UP000051647"/>
    </source>
</evidence>
<dbReference type="InterPro" id="IPR008928">
    <property type="entry name" value="6-hairpin_glycosidase_sf"/>
</dbReference>
<name>A0A0R1SIW4_9LACO</name>
<dbReference type="GO" id="GO:0004553">
    <property type="term" value="F:hydrolase activity, hydrolyzing O-glycosyl compounds"/>
    <property type="evidence" value="ECO:0007669"/>
    <property type="project" value="TreeGrafter"/>
</dbReference>
<evidence type="ECO:0000259" key="2">
    <source>
        <dbReference type="Pfam" id="PF03633"/>
    </source>
</evidence>
<dbReference type="OrthoDB" id="9758855at2"/>
<dbReference type="eggNOG" id="COG1554">
    <property type="taxonomic scope" value="Bacteria"/>
</dbReference>
<dbReference type="PATRIC" id="fig|1423815.3.peg.1278"/>
<evidence type="ECO:0000259" key="1">
    <source>
        <dbReference type="Pfam" id="PF03632"/>
    </source>
</evidence>
<sequence>MVDNNYYTNRIAQHNLNLAVRLAKIVKKHAPKKLKELGVHKHEIQHLEHISQSIYLPYNSKLQINAQDDSFFNKPRWPFDTTPKENYPLLLHYHPLTIYRHQVAKQADTILAEFLFPQDTDKEQLKREYDYYEDITTHDSSLSRSVFSMVAARLKNSKQAYDYFMTTARMDLVDLQGNTEDGLHLSNLGGSWLALTAGFAGMTLEEGNLHLVNNLPKEWQGLSYRMLLQQNLLEIKITKDNIDVEILEGPAMDVMINGNWQRISPDRKSEVVYN</sequence>
<dbReference type="Proteomes" id="UP000051647">
    <property type="component" value="Unassembled WGS sequence"/>
</dbReference>
<accession>A0A0R1SIW4</accession>
<comment type="caution">
    <text evidence="3">The sequence shown here is derived from an EMBL/GenBank/DDBJ whole genome shotgun (WGS) entry which is preliminary data.</text>
</comment>
<feature type="domain" description="Glycoside hydrolase family 65 C-terminal" evidence="2">
    <location>
        <begin position="205"/>
        <end position="259"/>
    </location>
</feature>
<protein>
    <submittedName>
        <fullName evidence="3">Maltose phosphorylase</fullName>
    </submittedName>
</protein>
<dbReference type="PANTHER" id="PTHR11051:SF8">
    <property type="entry name" value="PROTEIN-GLUCOSYLGALACTOSYLHYDROXYLYSINE GLUCOSIDASE"/>
    <property type="match status" value="1"/>
</dbReference>
<dbReference type="InterPro" id="IPR012341">
    <property type="entry name" value="6hp_glycosidase-like_sf"/>
</dbReference>
<reference evidence="3 4" key="1">
    <citation type="journal article" date="2015" name="Genome Announc.">
        <title>Expanding the biotechnology potential of lactobacilli through comparative genomics of 213 strains and associated genera.</title>
        <authorList>
            <person name="Sun Z."/>
            <person name="Harris H.M."/>
            <person name="McCann A."/>
            <person name="Guo C."/>
            <person name="Argimon S."/>
            <person name="Zhang W."/>
            <person name="Yang X."/>
            <person name="Jeffery I.B."/>
            <person name="Cooney J.C."/>
            <person name="Kagawa T.F."/>
            <person name="Liu W."/>
            <person name="Song Y."/>
            <person name="Salvetti E."/>
            <person name="Wrobel A."/>
            <person name="Rasinkangas P."/>
            <person name="Parkhill J."/>
            <person name="Rea M.C."/>
            <person name="O'Sullivan O."/>
            <person name="Ritari J."/>
            <person name="Douillard F.P."/>
            <person name="Paul Ross R."/>
            <person name="Yang R."/>
            <person name="Briner A.E."/>
            <person name="Felis G.E."/>
            <person name="de Vos W.M."/>
            <person name="Barrangou R."/>
            <person name="Klaenhammer T.R."/>
            <person name="Caufield P.W."/>
            <person name="Cui Y."/>
            <person name="Zhang H."/>
            <person name="O'Toole P.W."/>
        </authorList>
    </citation>
    <scope>NUCLEOTIDE SEQUENCE [LARGE SCALE GENOMIC DNA]</scope>
    <source>
        <strain evidence="3 4">DSM 14857</strain>
    </source>
</reference>